<dbReference type="SUPFAM" id="SSF52540">
    <property type="entry name" value="P-loop containing nucleoside triphosphate hydrolases"/>
    <property type="match status" value="2"/>
</dbReference>
<reference evidence="7 8" key="1">
    <citation type="journal article" date="2019" name="PLoS ONE">
        <title>Comparative genome analysis indicates high evolutionary potential of pathogenicity genes in Colletotrichum tanaceti.</title>
        <authorList>
            <person name="Lelwala R.V."/>
            <person name="Korhonen P.K."/>
            <person name="Young N.D."/>
            <person name="Scott J.B."/>
            <person name="Ades P.A."/>
            <person name="Gasser R.B."/>
            <person name="Taylor P.W.J."/>
        </authorList>
    </citation>
    <scope>NUCLEOTIDE SEQUENCE [LARGE SCALE GENOMIC DNA]</scope>
    <source>
        <strain evidence="7">BRIP57314</strain>
    </source>
</reference>
<evidence type="ECO:0000313" key="8">
    <source>
        <dbReference type="Proteomes" id="UP000310108"/>
    </source>
</evidence>
<feature type="domain" description="Helicase C-terminal" evidence="6">
    <location>
        <begin position="863"/>
        <end position="1030"/>
    </location>
</feature>
<dbReference type="CDD" id="cd17919">
    <property type="entry name" value="DEXHc_Snf"/>
    <property type="match status" value="1"/>
</dbReference>
<dbReference type="GO" id="GO:0016787">
    <property type="term" value="F:hydrolase activity"/>
    <property type="evidence" value="ECO:0007669"/>
    <property type="project" value="UniProtKB-KW"/>
</dbReference>
<evidence type="ECO:0000256" key="3">
    <source>
        <dbReference type="ARBA" id="ARBA00022840"/>
    </source>
</evidence>
<evidence type="ECO:0000313" key="7">
    <source>
        <dbReference type="EMBL" id="TKW55680.1"/>
    </source>
</evidence>
<organism evidence="7 8">
    <name type="scientific">Colletotrichum tanaceti</name>
    <dbReference type="NCBI Taxonomy" id="1306861"/>
    <lineage>
        <taxon>Eukaryota</taxon>
        <taxon>Fungi</taxon>
        <taxon>Dikarya</taxon>
        <taxon>Ascomycota</taxon>
        <taxon>Pezizomycotina</taxon>
        <taxon>Sordariomycetes</taxon>
        <taxon>Hypocreomycetidae</taxon>
        <taxon>Glomerellales</taxon>
        <taxon>Glomerellaceae</taxon>
        <taxon>Colletotrichum</taxon>
        <taxon>Colletotrichum destructivum species complex</taxon>
    </lineage>
</organism>
<dbReference type="Gene3D" id="3.40.50.10810">
    <property type="entry name" value="Tandem AAA-ATPase domain"/>
    <property type="match status" value="1"/>
</dbReference>
<gene>
    <name evidence="7" type="primary">fft2</name>
    <name evidence="7" type="ORF">CTA1_9631</name>
</gene>
<keyword evidence="1" id="KW-0547">Nucleotide-binding</keyword>
<dbReference type="Gene3D" id="3.40.50.300">
    <property type="entry name" value="P-loop containing nucleotide triphosphate hydrolases"/>
    <property type="match status" value="2"/>
</dbReference>
<dbReference type="PANTHER" id="PTHR10799">
    <property type="entry name" value="SNF2/RAD54 HELICASE FAMILY"/>
    <property type="match status" value="1"/>
</dbReference>
<dbReference type="CDD" id="cd18793">
    <property type="entry name" value="SF2_C_SNF"/>
    <property type="match status" value="1"/>
</dbReference>
<dbReference type="InterPro" id="IPR049730">
    <property type="entry name" value="SNF2/RAD54-like_C"/>
</dbReference>
<dbReference type="SMART" id="SM00487">
    <property type="entry name" value="DEXDc"/>
    <property type="match status" value="1"/>
</dbReference>
<feature type="region of interest" description="Disordered" evidence="4">
    <location>
        <begin position="215"/>
        <end position="302"/>
    </location>
</feature>
<dbReference type="InterPro" id="IPR038718">
    <property type="entry name" value="SNF2-like_sf"/>
</dbReference>
<dbReference type="InterPro" id="IPR000330">
    <property type="entry name" value="SNF2_N"/>
</dbReference>
<dbReference type="GO" id="GO:0004386">
    <property type="term" value="F:helicase activity"/>
    <property type="evidence" value="ECO:0007669"/>
    <property type="project" value="UniProtKB-KW"/>
</dbReference>
<feature type="compositionally biased region" description="Basic and acidic residues" evidence="4">
    <location>
        <begin position="136"/>
        <end position="146"/>
    </location>
</feature>
<feature type="compositionally biased region" description="Low complexity" evidence="4">
    <location>
        <begin position="256"/>
        <end position="266"/>
    </location>
</feature>
<feature type="compositionally biased region" description="Low complexity" evidence="4">
    <location>
        <begin position="1"/>
        <end position="19"/>
    </location>
</feature>
<feature type="domain" description="Helicase ATP-binding" evidence="5">
    <location>
        <begin position="500"/>
        <end position="674"/>
    </location>
</feature>
<dbReference type="InterPro" id="IPR001650">
    <property type="entry name" value="Helicase_C-like"/>
</dbReference>
<dbReference type="InterPro" id="IPR014001">
    <property type="entry name" value="Helicase_ATP-bd"/>
</dbReference>
<protein>
    <submittedName>
        <fullName evidence="7">ATP-dependent helicase fft2</fullName>
    </submittedName>
</protein>
<dbReference type="GO" id="GO:0005524">
    <property type="term" value="F:ATP binding"/>
    <property type="evidence" value="ECO:0007669"/>
    <property type="project" value="InterPro"/>
</dbReference>
<dbReference type="SMART" id="SM00490">
    <property type="entry name" value="HELICc"/>
    <property type="match status" value="1"/>
</dbReference>
<dbReference type="PROSITE" id="PS51194">
    <property type="entry name" value="HELICASE_CTER"/>
    <property type="match status" value="1"/>
</dbReference>
<feature type="region of interest" description="Disordered" evidence="4">
    <location>
        <begin position="1"/>
        <end position="35"/>
    </location>
</feature>
<proteinExistence type="predicted"/>
<feature type="compositionally biased region" description="Polar residues" evidence="4">
    <location>
        <begin position="217"/>
        <end position="232"/>
    </location>
</feature>
<dbReference type="Pfam" id="PF00271">
    <property type="entry name" value="Helicase_C"/>
    <property type="match status" value="1"/>
</dbReference>
<dbReference type="AlphaFoldDB" id="A0A4U6XIA4"/>
<dbReference type="OrthoDB" id="5857104at2759"/>
<dbReference type="InterPro" id="IPR027417">
    <property type="entry name" value="P-loop_NTPase"/>
</dbReference>
<evidence type="ECO:0000259" key="6">
    <source>
        <dbReference type="PROSITE" id="PS51194"/>
    </source>
</evidence>
<feature type="compositionally biased region" description="Polar residues" evidence="4">
    <location>
        <begin position="84"/>
        <end position="97"/>
    </location>
</feature>
<feature type="compositionally biased region" description="Basic and acidic residues" evidence="4">
    <location>
        <begin position="233"/>
        <end position="247"/>
    </location>
</feature>
<dbReference type="STRING" id="1306861.A0A4U6XIA4"/>
<comment type="caution">
    <text evidence="7">The sequence shown here is derived from an EMBL/GenBank/DDBJ whole genome shotgun (WGS) entry which is preliminary data.</text>
</comment>
<dbReference type="PROSITE" id="PS51192">
    <property type="entry name" value="HELICASE_ATP_BIND_1"/>
    <property type="match status" value="1"/>
</dbReference>
<feature type="region of interest" description="Disordered" evidence="4">
    <location>
        <begin position="59"/>
        <end position="148"/>
    </location>
</feature>
<evidence type="ECO:0000256" key="1">
    <source>
        <dbReference type="ARBA" id="ARBA00022741"/>
    </source>
</evidence>
<evidence type="ECO:0000256" key="2">
    <source>
        <dbReference type="ARBA" id="ARBA00022801"/>
    </source>
</evidence>
<dbReference type="Pfam" id="PF00176">
    <property type="entry name" value="SNF2-rel_dom"/>
    <property type="match status" value="1"/>
</dbReference>
<dbReference type="EMBL" id="PJEX01000090">
    <property type="protein sequence ID" value="TKW55680.1"/>
    <property type="molecule type" value="Genomic_DNA"/>
</dbReference>
<keyword evidence="3" id="KW-0067">ATP-binding</keyword>
<sequence>MVIHLSLSSSPPVGSLALGTSPARGPHCGDDADELANETIPCSPYQTQATQIVGRSSLASPTKPHFELSSSPSSRSVIEVPASSPFQPTGKSSTSAYFSRLVPPGTRFQPPPKSQPTPRSLKRPSEDPVIVDSSDDEKSRGSRENIPRTSFKRHVSNFEYISVDKLQKKIEEVADALGSTIPVLYCKEALVACHNNVDDAINYLLDARHLKPKVNTFVGSTKPTGTASSDRPTSLERKPSRLGEPSKPKLLGQHVPSLPTPSRSTTPSPPKPKRRRLMQGRRPDRSPISSQQTHQVEPALDELADDKIDELIVIPDDKEDEDFDIDDEVNEAVKESLHDKALHAINSSSIEDLSAMTNIKLDELKVIETKRPFDTIDEVQAVTVLKKSGARGRKPRVAIGETLVDAIMDFTRSVNAIDEVVAECEKKANKVKQEIGLWDLDVKGQRRSAQSQLPKDDIPLTPTIFRGQKLSEPPIPSQPKLMEGHCTMRPFQLFGLNWMSLLYNSGYGCILADEMGLGKTCQVISLICHLVEAYGETERGDRPWPNLVVVPPSTFSNWMVEFQRFAPDLSVLAYQGPQAERREIAYEMLENPADYHVVLTTYTQVGSEDDLEALRQLQPAAAIFDEGHKMKNPKTKIYKDLIRIKARWRMLLTGTPVQNNLMEMLSLLNFIDPKQFSGRMDQLQYMFSQKVTIRDVNNGAFLYGERVSRARTILEPFILQRRKQQVLSDMPSKICNVAYCDLAPVQKVLYEEYERLFKAGPVKKTNTGRQSDQNNSWMQLRKAAIHPQLFRRYFTNAKVEQMANILMREVPQSELQQPRIDHLIGELQNSSDFELHLWCRDYACIRHLDVPEGSWMESGKVAKLLELIHQYRDNGDRVLVFSKFAKVVEILREVLHTGGIRHCVLYGQTSVAERQDLIDDFNKDTDITAFLLTTGAGGTGINLTSANKIIIFDQSDNPQDDIQAENRAHRLGQTRDVEVIRLLTSHTIEELIYKACQKKIELAEKVTGAVEDMEDKHAEENLEKEVRKMMADQLTPS</sequence>
<accession>A0A4U6XIA4</accession>
<keyword evidence="2" id="KW-0378">Hydrolase</keyword>
<keyword evidence="7" id="KW-0347">Helicase</keyword>
<evidence type="ECO:0000256" key="4">
    <source>
        <dbReference type="SAM" id="MobiDB-lite"/>
    </source>
</evidence>
<evidence type="ECO:0000259" key="5">
    <source>
        <dbReference type="PROSITE" id="PS51192"/>
    </source>
</evidence>
<dbReference type="Proteomes" id="UP000310108">
    <property type="component" value="Unassembled WGS sequence"/>
</dbReference>
<name>A0A4U6XIA4_9PEZI</name>
<keyword evidence="8" id="KW-1185">Reference proteome</keyword>